<dbReference type="Gene3D" id="1.10.3720.10">
    <property type="entry name" value="MetI-like"/>
    <property type="match status" value="1"/>
</dbReference>
<dbReference type="GO" id="GO:0055085">
    <property type="term" value="P:transmembrane transport"/>
    <property type="evidence" value="ECO:0007669"/>
    <property type="project" value="InterPro"/>
</dbReference>
<dbReference type="CDD" id="cd06261">
    <property type="entry name" value="TM_PBP2"/>
    <property type="match status" value="1"/>
</dbReference>
<evidence type="ECO:0000313" key="9">
    <source>
        <dbReference type="EMBL" id="QNN48461.1"/>
    </source>
</evidence>
<evidence type="ECO:0000256" key="7">
    <source>
        <dbReference type="RuleBase" id="RU363032"/>
    </source>
</evidence>
<feature type="transmembrane region" description="Helical" evidence="7">
    <location>
        <begin position="245"/>
        <end position="264"/>
    </location>
</feature>
<feature type="transmembrane region" description="Helical" evidence="7">
    <location>
        <begin position="77"/>
        <end position="101"/>
    </location>
</feature>
<keyword evidence="4 7" id="KW-0812">Transmembrane</keyword>
<evidence type="ECO:0000313" key="10">
    <source>
        <dbReference type="Proteomes" id="UP000515976"/>
    </source>
</evidence>
<keyword evidence="2 7" id="KW-0813">Transport</keyword>
<dbReference type="SUPFAM" id="SSF161098">
    <property type="entry name" value="MetI-like"/>
    <property type="match status" value="1"/>
</dbReference>
<dbReference type="Pfam" id="PF00528">
    <property type="entry name" value="BPD_transp_1"/>
    <property type="match status" value="1"/>
</dbReference>
<dbReference type="KEGG" id="pei:H9L10_08925"/>
<protein>
    <submittedName>
        <fullName evidence="9">Carbohydrate ABC transporter permease</fullName>
    </submittedName>
</protein>
<dbReference type="GO" id="GO:0005886">
    <property type="term" value="C:plasma membrane"/>
    <property type="evidence" value="ECO:0007669"/>
    <property type="project" value="UniProtKB-SubCell"/>
</dbReference>
<proteinExistence type="inferred from homology"/>
<sequence>MTRRRYRPDASGRLHLVLVPLAALWLVPIVMTLGLSLLPRSNPKTTALGLLPESPSLSNYVEIWQGNPILGHLLNSVIISVPSIALTILFGSMSAFALARLRVPLKAVIFGALTLALILPMSSIIVSTFKILQSLGLYNNLLGLVLVYTALGLPFAVIIIRTAFLAIPNETYEAALIDGANRWTIYWKLYLPLARPALSVVVIWQLMMTWNDFLLPLVTLSDNALKPLTLVPLAYRGTFLSQPGALFAILVLISVPIVAVFLAVQRYLVNGLAGAVK</sequence>
<organism evidence="9 10">
    <name type="scientific">Phycicoccus endophyticus</name>
    <dbReference type="NCBI Taxonomy" id="1690220"/>
    <lineage>
        <taxon>Bacteria</taxon>
        <taxon>Bacillati</taxon>
        <taxon>Actinomycetota</taxon>
        <taxon>Actinomycetes</taxon>
        <taxon>Micrococcales</taxon>
        <taxon>Intrasporangiaceae</taxon>
        <taxon>Phycicoccus</taxon>
    </lineage>
</organism>
<dbReference type="Proteomes" id="UP000515976">
    <property type="component" value="Chromosome"/>
</dbReference>
<evidence type="ECO:0000259" key="8">
    <source>
        <dbReference type="PROSITE" id="PS50928"/>
    </source>
</evidence>
<evidence type="ECO:0000256" key="6">
    <source>
        <dbReference type="ARBA" id="ARBA00023136"/>
    </source>
</evidence>
<evidence type="ECO:0000256" key="5">
    <source>
        <dbReference type="ARBA" id="ARBA00022989"/>
    </source>
</evidence>
<dbReference type="RefSeq" id="WP_166104010.1">
    <property type="nucleotide sequence ID" value="NZ_BMMY01000003.1"/>
</dbReference>
<feature type="transmembrane region" description="Helical" evidence="7">
    <location>
        <begin position="185"/>
        <end position="207"/>
    </location>
</feature>
<evidence type="ECO:0000256" key="1">
    <source>
        <dbReference type="ARBA" id="ARBA00004651"/>
    </source>
</evidence>
<comment type="similarity">
    <text evidence="7">Belongs to the binding-protein-dependent transport system permease family.</text>
</comment>
<evidence type="ECO:0000256" key="4">
    <source>
        <dbReference type="ARBA" id="ARBA00022692"/>
    </source>
</evidence>
<keyword evidence="10" id="KW-1185">Reference proteome</keyword>
<keyword evidence="6 7" id="KW-0472">Membrane</keyword>
<keyword evidence="3" id="KW-1003">Cell membrane</keyword>
<reference evidence="9 10" key="1">
    <citation type="submission" date="2020-08" db="EMBL/GenBank/DDBJ databases">
        <title>Genome sequence of Phycicoccus endophyticus JCM 31784T.</title>
        <authorList>
            <person name="Hyun D.-W."/>
            <person name="Bae J.-W."/>
        </authorList>
    </citation>
    <scope>NUCLEOTIDE SEQUENCE [LARGE SCALE GENOMIC DNA]</scope>
    <source>
        <strain evidence="9 10">JCM 31784</strain>
    </source>
</reference>
<dbReference type="EMBL" id="CP060712">
    <property type="protein sequence ID" value="QNN48461.1"/>
    <property type="molecule type" value="Genomic_DNA"/>
</dbReference>
<feature type="transmembrane region" description="Helical" evidence="7">
    <location>
        <begin position="12"/>
        <end position="38"/>
    </location>
</feature>
<dbReference type="PROSITE" id="PS50928">
    <property type="entry name" value="ABC_TM1"/>
    <property type="match status" value="1"/>
</dbReference>
<dbReference type="PANTHER" id="PTHR43744">
    <property type="entry name" value="ABC TRANSPORTER PERMEASE PROTEIN MG189-RELATED-RELATED"/>
    <property type="match status" value="1"/>
</dbReference>
<evidence type="ECO:0000256" key="2">
    <source>
        <dbReference type="ARBA" id="ARBA00022448"/>
    </source>
</evidence>
<feature type="transmembrane region" description="Helical" evidence="7">
    <location>
        <begin position="141"/>
        <end position="164"/>
    </location>
</feature>
<dbReference type="PANTHER" id="PTHR43744:SF3">
    <property type="entry name" value="LACTOSE TRANSPORT SYSTEM PERMEASE PROTEIN LACG"/>
    <property type="match status" value="1"/>
</dbReference>
<accession>A0A7G9QYN6</accession>
<evidence type="ECO:0000256" key="3">
    <source>
        <dbReference type="ARBA" id="ARBA00022475"/>
    </source>
</evidence>
<keyword evidence="5 7" id="KW-1133">Transmembrane helix</keyword>
<comment type="subcellular location">
    <subcellularLocation>
        <location evidence="1 7">Cell membrane</location>
        <topology evidence="1 7">Multi-pass membrane protein</topology>
    </subcellularLocation>
</comment>
<feature type="domain" description="ABC transmembrane type-1" evidence="8">
    <location>
        <begin position="73"/>
        <end position="264"/>
    </location>
</feature>
<dbReference type="InterPro" id="IPR000515">
    <property type="entry name" value="MetI-like"/>
</dbReference>
<dbReference type="AlphaFoldDB" id="A0A7G9QYN6"/>
<name>A0A7G9QYN6_9MICO</name>
<gene>
    <name evidence="9" type="ORF">H9L10_08925</name>
</gene>
<dbReference type="InterPro" id="IPR035906">
    <property type="entry name" value="MetI-like_sf"/>
</dbReference>
<feature type="transmembrane region" description="Helical" evidence="7">
    <location>
        <begin position="108"/>
        <end position="129"/>
    </location>
</feature>